<dbReference type="Proteomes" id="UP000023152">
    <property type="component" value="Unassembled WGS sequence"/>
</dbReference>
<gene>
    <name evidence="2" type="ORF">RFI_20247</name>
</gene>
<accession>X6MTB5</accession>
<evidence type="ECO:0000313" key="3">
    <source>
        <dbReference type="Proteomes" id="UP000023152"/>
    </source>
</evidence>
<sequence>MNKLDIRSYALFTAKNKIYNTIFYPSIELVVYNNRYVELQKFITALEGSIVTTKFLNVNVRIGLFFVSTFFNIKLFFIRSCFYVFFLSFLTFQKKTKNKVEKMFDTKNKKMSSERKRRCDKETPIKQSYEPVSPFLAGVNKIADAVETTHSVLEDEMWQLKANLSSGVALDSLMEQVLYMYTCIYYIDEYMIHVLAYTTQHGIINNK</sequence>
<dbReference type="AlphaFoldDB" id="X6MTB5"/>
<reference evidence="2 3" key="1">
    <citation type="journal article" date="2013" name="Curr. Biol.">
        <title>The Genome of the Foraminiferan Reticulomyxa filosa.</title>
        <authorList>
            <person name="Glockner G."/>
            <person name="Hulsmann N."/>
            <person name="Schleicher M."/>
            <person name="Noegel A.A."/>
            <person name="Eichinger L."/>
            <person name="Gallinger C."/>
            <person name="Pawlowski J."/>
            <person name="Sierra R."/>
            <person name="Euteneuer U."/>
            <person name="Pillet L."/>
            <person name="Moustafa A."/>
            <person name="Platzer M."/>
            <person name="Groth M."/>
            <person name="Szafranski K."/>
            <person name="Schliwa M."/>
        </authorList>
    </citation>
    <scope>NUCLEOTIDE SEQUENCE [LARGE SCALE GENOMIC DNA]</scope>
</reference>
<keyword evidence="1" id="KW-1133">Transmembrane helix</keyword>
<evidence type="ECO:0000256" key="1">
    <source>
        <dbReference type="SAM" id="Phobius"/>
    </source>
</evidence>
<feature type="transmembrane region" description="Helical" evidence="1">
    <location>
        <begin position="62"/>
        <end position="92"/>
    </location>
</feature>
<keyword evidence="1" id="KW-0812">Transmembrane</keyword>
<evidence type="ECO:0000313" key="2">
    <source>
        <dbReference type="EMBL" id="ETO17089.1"/>
    </source>
</evidence>
<name>X6MTB5_RETFI</name>
<comment type="caution">
    <text evidence="2">The sequence shown here is derived from an EMBL/GenBank/DDBJ whole genome shotgun (WGS) entry which is preliminary data.</text>
</comment>
<protein>
    <submittedName>
        <fullName evidence="2">Uncharacterized protein</fullName>
    </submittedName>
</protein>
<organism evidence="2 3">
    <name type="scientific">Reticulomyxa filosa</name>
    <dbReference type="NCBI Taxonomy" id="46433"/>
    <lineage>
        <taxon>Eukaryota</taxon>
        <taxon>Sar</taxon>
        <taxon>Rhizaria</taxon>
        <taxon>Retaria</taxon>
        <taxon>Foraminifera</taxon>
        <taxon>Monothalamids</taxon>
        <taxon>Reticulomyxidae</taxon>
        <taxon>Reticulomyxa</taxon>
    </lineage>
</organism>
<proteinExistence type="predicted"/>
<keyword evidence="3" id="KW-1185">Reference proteome</keyword>
<keyword evidence="1" id="KW-0472">Membrane</keyword>
<dbReference type="EMBL" id="ASPP01017285">
    <property type="protein sequence ID" value="ETO17089.1"/>
    <property type="molecule type" value="Genomic_DNA"/>
</dbReference>